<organism evidence="2 3">
    <name type="scientific">Clunio marinus</name>
    <dbReference type="NCBI Taxonomy" id="568069"/>
    <lineage>
        <taxon>Eukaryota</taxon>
        <taxon>Metazoa</taxon>
        <taxon>Ecdysozoa</taxon>
        <taxon>Arthropoda</taxon>
        <taxon>Hexapoda</taxon>
        <taxon>Insecta</taxon>
        <taxon>Pterygota</taxon>
        <taxon>Neoptera</taxon>
        <taxon>Endopterygota</taxon>
        <taxon>Diptera</taxon>
        <taxon>Nematocera</taxon>
        <taxon>Chironomoidea</taxon>
        <taxon>Chironomidae</taxon>
        <taxon>Clunio</taxon>
    </lineage>
</organism>
<name>A0A1J1HVS0_9DIPT</name>
<feature type="signal peptide" evidence="1">
    <location>
        <begin position="1"/>
        <end position="31"/>
    </location>
</feature>
<dbReference type="Proteomes" id="UP000183832">
    <property type="component" value="Unassembled WGS sequence"/>
</dbReference>
<keyword evidence="1" id="KW-0732">Signal</keyword>
<dbReference type="EMBL" id="CVRI01000020">
    <property type="protein sequence ID" value="CRK90606.1"/>
    <property type="molecule type" value="Genomic_DNA"/>
</dbReference>
<proteinExistence type="predicted"/>
<keyword evidence="3" id="KW-1185">Reference proteome</keyword>
<sequence length="139" mass="15805">MKSSGSSSNMMVKSFLIILMVICLMAFNVNCRPENSSSSDVINVEDTDDEFIIKKPTSMGPAYQQFLDELYRHDLKKAKIPKAKRNAEDDPAFNKLTVESPNEFDIPVKPPLGTNENYDQFLSHLYRKDEAKKNPAQNE</sequence>
<gene>
    <name evidence="2" type="ORF">CLUMA_CG004308</name>
</gene>
<dbReference type="AlphaFoldDB" id="A0A1J1HVS0"/>
<evidence type="ECO:0000313" key="2">
    <source>
        <dbReference type="EMBL" id="CRK90606.1"/>
    </source>
</evidence>
<accession>A0A1J1HVS0</accession>
<protein>
    <submittedName>
        <fullName evidence="2">CLUMA_CG004308, isoform A</fullName>
    </submittedName>
</protein>
<feature type="chain" id="PRO_5013380407" evidence="1">
    <location>
        <begin position="32"/>
        <end position="139"/>
    </location>
</feature>
<evidence type="ECO:0000313" key="3">
    <source>
        <dbReference type="Proteomes" id="UP000183832"/>
    </source>
</evidence>
<reference evidence="2 3" key="1">
    <citation type="submission" date="2015-04" db="EMBL/GenBank/DDBJ databases">
        <authorList>
            <person name="Syromyatnikov M.Y."/>
            <person name="Popov V.N."/>
        </authorList>
    </citation>
    <scope>NUCLEOTIDE SEQUENCE [LARGE SCALE GENOMIC DNA]</scope>
</reference>
<evidence type="ECO:0000256" key="1">
    <source>
        <dbReference type="SAM" id="SignalP"/>
    </source>
</evidence>
<dbReference type="OrthoDB" id="8036094at2759"/>